<evidence type="ECO:0008006" key="5">
    <source>
        <dbReference type="Google" id="ProtNLM"/>
    </source>
</evidence>
<name>A0A397I616_9GLOM</name>
<dbReference type="Pfam" id="PF07707">
    <property type="entry name" value="BACK"/>
    <property type="match status" value="1"/>
</dbReference>
<dbReference type="Pfam" id="PF00651">
    <property type="entry name" value="BTB"/>
    <property type="match status" value="1"/>
</dbReference>
<organism evidence="3 4">
    <name type="scientific">Diversispora epigaea</name>
    <dbReference type="NCBI Taxonomy" id="1348612"/>
    <lineage>
        <taxon>Eukaryota</taxon>
        <taxon>Fungi</taxon>
        <taxon>Fungi incertae sedis</taxon>
        <taxon>Mucoromycota</taxon>
        <taxon>Glomeromycotina</taxon>
        <taxon>Glomeromycetes</taxon>
        <taxon>Diversisporales</taxon>
        <taxon>Diversisporaceae</taxon>
        <taxon>Diversispora</taxon>
    </lineage>
</organism>
<evidence type="ECO:0000313" key="4">
    <source>
        <dbReference type="Proteomes" id="UP000266861"/>
    </source>
</evidence>
<dbReference type="PROSITE" id="PS50097">
    <property type="entry name" value="BTB"/>
    <property type="match status" value="1"/>
</dbReference>
<dbReference type="InterPro" id="IPR000210">
    <property type="entry name" value="BTB/POZ_dom"/>
</dbReference>
<dbReference type="SUPFAM" id="SSF54695">
    <property type="entry name" value="POZ domain"/>
    <property type="match status" value="1"/>
</dbReference>
<dbReference type="SMART" id="SM00584">
    <property type="entry name" value="TLDc"/>
    <property type="match status" value="1"/>
</dbReference>
<evidence type="ECO:0000259" key="2">
    <source>
        <dbReference type="PROSITE" id="PS51886"/>
    </source>
</evidence>
<protein>
    <recommendedName>
        <fullName evidence="5">BTB domain-containing protein</fullName>
    </recommendedName>
</protein>
<evidence type="ECO:0000259" key="1">
    <source>
        <dbReference type="PROSITE" id="PS50097"/>
    </source>
</evidence>
<feature type="domain" description="TLDc" evidence="2">
    <location>
        <begin position="301"/>
        <end position="488"/>
    </location>
</feature>
<dbReference type="Gene3D" id="3.30.710.10">
    <property type="entry name" value="Potassium Channel Kv1.1, Chain A"/>
    <property type="match status" value="1"/>
</dbReference>
<dbReference type="PROSITE" id="PS51886">
    <property type="entry name" value="TLDC"/>
    <property type="match status" value="1"/>
</dbReference>
<dbReference type="OrthoDB" id="194443at2759"/>
<dbReference type="PANTHER" id="PTHR24410">
    <property type="entry name" value="HL07962P-RELATED"/>
    <property type="match status" value="1"/>
</dbReference>
<dbReference type="InterPro" id="IPR011705">
    <property type="entry name" value="BACK"/>
</dbReference>
<dbReference type="AlphaFoldDB" id="A0A397I616"/>
<dbReference type="Pfam" id="PF07534">
    <property type="entry name" value="TLD"/>
    <property type="match status" value="1"/>
</dbReference>
<dbReference type="Proteomes" id="UP000266861">
    <property type="component" value="Unassembled WGS sequence"/>
</dbReference>
<gene>
    <name evidence="3" type="ORF">Glove_269g50</name>
</gene>
<keyword evidence="4" id="KW-1185">Reference proteome</keyword>
<reference evidence="3 4" key="1">
    <citation type="submission" date="2018-08" db="EMBL/GenBank/DDBJ databases">
        <title>Genome and evolution of the arbuscular mycorrhizal fungus Diversispora epigaea (formerly Glomus versiforme) and its bacterial endosymbionts.</title>
        <authorList>
            <person name="Sun X."/>
            <person name="Fei Z."/>
            <person name="Harrison M."/>
        </authorList>
    </citation>
    <scope>NUCLEOTIDE SEQUENCE [LARGE SCALE GENOMIC DNA]</scope>
    <source>
        <strain evidence="3 4">IT104</strain>
    </source>
</reference>
<dbReference type="InterPro" id="IPR011333">
    <property type="entry name" value="SKP1/BTB/POZ_sf"/>
</dbReference>
<dbReference type="SMART" id="SM00225">
    <property type="entry name" value="BTB"/>
    <property type="match status" value="1"/>
</dbReference>
<sequence>MLLKYFDKLSQDFTALLNDKEDYNVIVEVDKDENKKTFTAHSAVLRCRSSYFNKELTDLQNENNIKTISKPDISNESFDIILRYIYGGIVNLVNADTKLIFELMILAGEFEIEELFDQLESHLIKNKASWLRTHFSLVYYTIFKQNNKFKLLKNFCNDIVVKYPNIIFDTGDFNSLPESALISIIKRDDLKMEEIEIWDKVIQWGIHQNPTLPSKLEEWNTENFMTLKNTLQNYLPHIRYFQMSSEDIFNKIKPYMENFNKKLSDDLLQHLILPDEQVQSTILPPRLISTPKLPSRENFSTVITNDHAAEISSWIDHKNKTYPSYNIPYKFQLILRGSRDGFNPKIFWNMCHGHANTVTVLKIANTNEIIGGFNPLEWDKTMEKNTWVETEESFIFSLKNGNLQNSILSRVKNKEFAIKYAGSNSQVNQGIIFGNCELIMRTEVSNFTKDGESWCSLCNFGETRQYERSIRTSNTGFFIVDYEVFGVVKK</sequence>
<dbReference type="PANTHER" id="PTHR24410:SF23">
    <property type="entry name" value="BTB DOMAIN-CONTAINING PROTEIN-RELATED"/>
    <property type="match status" value="1"/>
</dbReference>
<dbReference type="InterPro" id="IPR051481">
    <property type="entry name" value="BTB-POZ/Galectin-3-binding"/>
</dbReference>
<feature type="domain" description="BTB" evidence="1">
    <location>
        <begin position="23"/>
        <end position="94"/>
    </location>
</feature>
<dbReference type="InterPro" id="IPR006571">
    <property type="entry name" value="TLDc_dom"/>
</dbReference>
<dbReference type="EMBL" id="PQFF01000246">
    <property type="protein sequence ID" value="RHZ70572.1"/>
    <property type="molecule type" value="Genomic_DNA"/>
</dbReference>
<evidence type="ECO:0000313" key="3">
    <source>
        <dbReference type="EMBL" id="RHZ70572.1"/>
    </source>
</evidence>
<accession>A0A397I616</accession>
<proteinExistence type="predicted"/>
<dbReference type="Gene3D" id="1.25.40.420">
    <property type="match status" value="1"/>
</dbReference>
<comment type="caution">
    <text evidence="3">The sequence shown here is derived from an EMBL/GenBank/DDBJ whole genome shotgun (WGS) entry which is preliminary data.</text>
</comment>